<organism evidence="1 2">
    <name type="scientific">Janthinobacterium svalbardensis</name>
    <dbReference type="NCBI Taxonomy" id="368607"/>
    <lineage>
        <taxon>Bacteria</taxon>
        <taxon>Pseudomonadati</taxon>
        <taxon>Pseudomonadota</taxon>
        <taxon>Betaproteobacteria</taxon>
        <taxon>Burkholderiales</taxon>
        <taxon>Oxalobacteraceae</taxon>
        <taxon>Janthinobacterium</taxon>
    </lineage>
</organism>
<gene>
    <name evidence="1" type="ORF">CNX70_22020</name>
</gene>
<dbReference type="Proteomes" id="UP000218437">
    <property type="component" value="Chromosome"/>
</dbReference>
<evidence type="ECO:0000313" key="2">
    <source>
        <dbReference type="Proteomes" id="UP000218437"/>
    </source>
</evidence>
<accession>A0A290X051</accession>
<reference evidence="1 2" key="1">
    <citation type="submission" date="2017-09" db="EMBL/GenBank/DDBJ databases">
        <title>Complete genome sequence of Janthinobacterium svalbardensis PAMC 27463.</title>
        <authorList>
            <person name="Cho Y.-J."/>
            <person name="Cho A."/>
            <person name="Kim O.-S."/>
            <person name="Lee J.-I."/>
        </authorList>
    </citation>
    <scope>NUCLEOTIDE SEQUENCE [LARGE SCALE GENOMIC DNA]</scope>
    <source>
        <strain evidence="1 2">PAMC 27463</strain>
    </source>
</reference>
<dbReference type="AlphaFoldDB" id="A0A290X051"/>
<proteinExistence type="predicted"/>
<keyword evidence="2" id="KW-1185">Reference proteome</keyword>
<name>A0A290X051_9BURK</name>
<evidence type="ECO:0000313" key="1">
    <source>
        <dbReference type="EMBL" id="ATD62525.1"/>
    </source>
</evidence>
<sequence>MKKAYIEQLEAARAGCLNSIITEFLFTRLLARQIGCMQQNYWSFLGPARRQVVKLKQSPFNAHRAESIRVLLREGDKQCDELGVAQRQLGEALVKMAPEFDAATTFEQRCELLGVNVVDRAQLPADSGMVHIASAYGLEDSAAGRSLPHKSGPLCGAIQAHMNHIMFTTPEGRAAMDEMWEKLTEPGGLFQGLPLYDKDADGTMVRRPPNLVVVTTPPADKTGGAQ</sequence>
<dbReference type="RefSeq" id="WP_096237113.1">
    <property type="nucleotide sequence ID" value="NZ_CP023422.1"/>
</dbReference>
<protein>
    <submittedName>
        <fullName evidence="1">Uncharacterized protein</fullName>
    </submittedName>
</protein>
<dbReference type="KEGG" id="jsv:CNX70_22020"/>
<dbReference type="EMBL" id="CP023422">
    <property type="protein sequence ID" value="ATD62525.1"/>
    <property type="molecule type" value="Genomic_DNA"/>
</dbReference>